<dbReference type="EMBL" id="CM029046">
    <property type="protein sequence ID" value="KAG2589820.1"/>
    <property type="molecule type" value="Genomic_DNA"/>
</dbReference>
<organism evidence="2 3">
    <name type="scientific">Panicum virgatum</name>
    <name type="common">Blackwell switchgrass</name>
    <dbReference type="NCBI Taxonomy" id="38727"/>
    <lineage>
        <taxon>Eukaryota</taxon>
        <taxon>Viridiplantae</taxon>
        <taxon>Streptophyta</taxon>
        <taxon>Embryophyta</taxon>
        <taxon>Tracheophyta</taxon>
        <taxon>Spermatophyta</taxon>
        <taxon>Magnoliopsida</taxon>
        <taxon>Liliopsida</taxon>
        <taxon>Poales</taxon>
        <taxon>Poaceae</taxon>
        <taxon>PACMAD clade</taxon>
        <taxon>Panicoideae</taxon>
        <taxon>Panicodae</taxon>
        <taxon>Paniceae</taxon>
        <taxon>Panicinae</taxon>
        <taxon>Panicum</taxon>
        <taxon>Panicum sect. Hiantes</taxon>
    </lineage>
</organism>
<feature type="region of interest" description="Disordered" evidence="1">
    <location>
        <begin position="1"/>
        <end position="64"/>
    </location>
</feature>
<name>A0A8T0RWC0_PANVG</name>
<evidence type="ECO:0000313" key="2">
    <source>
        <dbReference type="EMBL" id="KAG2589820.1"/>
    </source>
</evidence>
<accession>A0A8T0RWC0</accession>
<feature type="region of interest" description="Disordered" evidence="1">
    <location>
        <begin position="129"/>
        <end position="211"/>
    </location>
</feature>
<keyword evidence="3" id="KW-1185">Reference proteome</keyword>
<comment type="caution">
    <text evidence="2">The sequence shown here is derived from an EMBL/GenBank/DDBJ whole genome shotgun (WGS) entry which is preliminary data.</text>
</comment>
<dbReference type="Proteomes" id="UP000823388">
    <property type="component" value="Chromosome 5N"/>
</dbReference>
<protein>
    <submittedName>
        <fullName evidence="2">Uncharacterized protein</fullName>
    </submittedName>
</protein>
<feature type="compositionally biased region" description="Low complexity" evidence="1">
    <location>
        <begin position="26"/>
        <end position="51"/>
    </location>
</feature>
<sequence length="211" mass="21204">MDRKSSDSGGKLVDGELPVGKLPGLGSPRWGAPGAPAGAGAAGRNSSSARGQPSHGGALPFPAPVARDGLVEELGSKGNLQGTLPRAWIGGEMAGCGASTAAGLPVGVAAPAELACTNAGAGRLVLRAKPRGRSHPQPAAARMQATQEQAPALGREGRSLASVGRAPGREGRSASASAGSRRPRAWEEGEERRRGLPADGREERSWATGQC</sequence>
<evidence type="ECO:0000256" key="1">
    <source>
        <dbReference type="SAM" id="MobiDB-lite"/>
    </source>
</evidence>
<evidence type="ECO:0000313" key="3">
    <source>
        <dbReference type="Proteomes" id="UP000823388"/>
    </source>
</evidence>
<feature type="compositionally biased region" description="Basic and acidic residues" evidence="1">
    <location>
        <begin position="184"/>
        <end position="205"/>
    </location>
</feature>
<proteinExistence type="predicted"/>
<gene>
    <name evidence="2" type="ORF">PVAP13_5NG317100</name>
</gene>
<reference evidence="2" key="1">
    <citation type="submission" date="2020-05" db="EMBL/GenBank/DDBJ databases">
        <title>WGS assembly of Panicum virgatum.</title>
        <authorList>
            <person name="Lovell J.T."/>
            <person name="Jenkins J."/>
            <person name="Shu S."/>
            <person name="Juenger T.E."/>
            <person name="Schmutz J."/>
        </authorList>
    </citation>
    <scope>NUCLEOTIDE SEQUENCE</scope>
    <source>
        <strain evidence="2">AP13</strain>
    </source>
</reference>
<dbReference type="AlphaFoldDB" id="A0A8T0RWC0"/>